<evidence type="ECO:0000313" key="12">
    <source>
        <dbReference type="Proteomes" id="UP001141327"/>
    </source>
</evidence>
<gene>
    <name evidence="11" type="ORF">PAPYR_10880</name>
</gene>
<dbReference type="Pfam" id="PF00069">
    <property type="entry name" value="Pkinase"/>
    <property type="match status" value="1"/>
</dbReference>
<keyword evidence="5" id="KW-0418">Kinase</keyword>
<evidence type="ECO:0000256" key="3">
    <source>
        <dbReference type="ARBA" id="ARBA00022679"/>
    </source>
</evidence>
<feature type="region of interest" description="Disordered" evidence="8">
    <location>
        <begin position="139"/>
        <end position="175"/>
    </location>
</feature>
<evidence type="ECO:0000256" key="5">
    <source>
        <dbReference type="ARBA" id="ARBA00022777"/>
    </source>
</evidence>
<dbReference type="Gene3D" id="1.10.510.10">
    <property type="entry name" value="Transferase(Phosphotransferase) domain 1"/>
    <property type="match status" value="1"/>
</dbReference>
<evidence type="ECO:0000256" key="4">
    <source>
        <dbReference type="ARBA" id="ARBA00022741"/>
    </source>
</evidence>
<evidence type="ECO:0000256" key="6">
    <source>
        <dbReference type="ARBA" id="ARBA00022840"/>
    </source>
</evidence>
<keyword evidence="2" id="KW-0597">Phosphoprotein</keyword>
<sequence>MISAENPTPQEREPWFLSYILGLGNNARMADRSSGKHNKKPLGDQPSMTFDVVKVNSHGKRQNRQLNLAADGVRNMSGSSVQWFIESDDIFGVAQDDQNPRGFVLTALHRYYFDAESPESIDRIFDAMKKLNIGCKVDPNRGFKKAQAPPPPPPPAAVAPPDHTQPPGNPFQAGAALIAPPAPVAPVSTSARVGLQDFEMLRVVGKGSFGKVLQVRHKATGGIFAMKILKKSELYLRSQIEHTNTERVILATLSHPFMVKLHFAFQNPYKLYMVVDYANGGEIFFHLRRAGRFPEVLATFYIAEVICTMDYLHQHDIIYRDLKPENILLDADGHVKITDFGLSKVGITSVGGSTANGQSTQTFCGTPEYLAPEILQGIGHGKAVDWWSVGILYYEMLTGLPPFYATNRNQMYQNTLKGDLTIPAYVSPEAQDFLRAILMHRPEDRLGSGPSGGQEIKAHPLFRHVDWALLERRQIAPPFKPRLKEGIMDTTNIDPAFLTETPTDSPPSDEDPRLVEALAQKFEDFTFVDPSHLAAAAAPPPAPTANPLQTARA</sequence>
<dbReference type="InterPro" id="IPR017441">
    <property type="entry name" value="Protein_kinase_ATP_BS"/>
</dbReference>
<feature type="binding site" evidence="7">
    <location>
        <position position="227"/>
    </location>
    <ligand>
        <name>ATP</name>
        <dbReference type="ChEBI" id="CHEBI:30616"/>
    </ligand>
</feature>
<name>A0ABQ8UAS8_9EUKA</name>
<organism evidence="11 12">
    <name type="scientific">Paratrimastix pyriformis</name>
    <dbReference type="NCBI Taxonomy" id="342808"/>
    <lineage>
        <taxon>Eukaryota</taxon>
        <taxon>Metamonada</taxon>
        <taxon>Preaxostyla</taxon>
        <taxon>Paratrimastigidae</taxon>
        <taxon>Paratrimastix</taxon>
    </lineage>
</organism>
<dbReference type="SMART" id="SM00220">
    <property type="entry name" value="S_TKc"/>
    <property type="match status" value="1"/>
</dbReference>
<evidence type="ECO:0000256" key="8">
    <source>
        <dbReference type="SAM" id="MobiDB-lite"/>
    </source>
</evidence>
<feature type="compositionally biased region" description="Pro residues" evidence="8">
    <location>
        <begin position="148"/>
        <end position="169"/>
    </location>
</feature>
<evidence type="ECO:0008006" key="13">
    <source>
        <dbReference type="Google" id="ProtNLM"/>
    </source>
</evidence>
<reference evidence="11" key="1">
    <citation type="journal article" date="2022" name="bioRxiv">
        <title>Genomics of Preaxostyla Flagellates Illuminates Evolutionary Transitions and the Path Towards Mitochondrial Loss.</title>
        <authorList>
            <person name="Novak L.V.F."/>
            <person name="Treitli S.C."/>
            <person name="Pyrih J."/>
            <person name="Halakuc P."/>
            <person name="Pipaliya S.V."/>
            <person name="Vacek V."/>
            <person name="Brzon O."/>
            <person name="Soukal P."/>
            <person name="Eme L."/>
            <person name="Dacks J.B."/>
            <person name="Karnkowska A."/>
            <person name="Elias M."/>
            <person name="Hampl V."/>
        </authorList>
    </citation>
    <scope>NUCLEOTIDE SEQUENCE</scope>
    <source>
        <strain evidence="11">RCP-MX</strain>
    </source>
</reference>
<dbReference type="EMBL" id="JAPMOS010000158">
    <property type="protein sequence ID" value="KAJ4454429.1"/>
    <property type="molecule type" value="Genomic_DNA"/>
</dbReference>
<dbReference type="InterPro" id="IPR000961">
    <property type="entry name" value="AGC-kinase_C"/>
</dbReference>
<dbReference type="Pfam" id="PF00433">
    <property type="entry name" value="Pkinase_C"/>
    <property type="match status" value="1"/>
</dbReference>
<dbReference type="InterPro" id="IPR000719">
    <property type="entry name" value="Prot_kinase_dom"/>
</dbReference>
<evidence type="ECO:0000256" key="2">
    <source>
        <dbReference type="ARBA" id="ARBA00022553"/>
    </source>
</evidence>
<keyword evidence="6 7" id="KW-0067">ATP-binding</keyword>
<keyword evidence="12" id="KW-1185">Reference proteome</keyword>
<evidence type="ECO:0000313" key="11">
    <source>
        <dbReference type="EMBL" id="KAJ4454429.1"/>
    </source>
</evidence>
<protein>
    <recommendedName>
        <fullName evidence="13">Non-specific serine/threonine protein kinase</fullName>
    </recommendedName>
</protein>
<keyword evidence="3" id="KW-0808">Transferase</keyword>
<evidence type="ECO:0000259" key="10">
    <source>
        <dbReference type="PROSITE" id="PS51285"/>
    </source>
</evidence>
<dbReference type="SUPFAM" id="SSF56112">
    <property type="entry name" value="Protein kinase-like (PK-like)"/>
    <property type="match status" value="1"/>
</dbReference>
<dbReference type="CDD" id="cd05123">
    <property type="entry name" value="STKc_AGC"/>
    <property type="match status" value="1"/>
</dbReference>
<dbReference type="PROSITE" id="PS00108">
    <property type="entry name" value="PROTEIN_KINASE_ST"/>
    <property type="match status" value="1"/>
</dbReference>
<evidence type="ECO:0000256" key="7">
    <source>
        <dbReference type="PROSITE-ProRule" id="PRU10141"/>
    </source>
</evidence>
<keyword evidence="4 7" id="KW-0547">Nucleotide-binding</keyword>
<dbReference type="PROSITE" id="PS50011">
    <property type="entry name" value="PROTEIN_KINASE_DOM"/>
    <property type="match status" value="1"/>
</dbReference>
<comment type="caution">
    <text evidence="11">The sequence shown here is derived from an EMBL/GenBank/DDBJ whole genome shotgun (WGS) entry which is preliminary data.</text>
</comment>
<accession>A0ABQ8UAS8</accession>
<evidence type="ECO:0000259" key="9">
    <source>
        <dbReference type="PROSITE" id="PS50011"/>
    </source>
</evidence>
<evidence type="ECO:0000256" key="1">
    <source>
        <dbReference type="ARBA" id="ARBA00022527"/>
    </source>
</evidence>
<dbReference type="PROSITE" id="PS00107">
    <property type="entry name" value="PROTEIN_KINASE_ATP"/>
    <property type="match status" value="1"/>
</dbReference>
<dbReference type="Proteomes" id="UP001141327">
    <property type="component" value="Unassembled WGS sequence"/>
</dbReference>
<proteinExistence type="predicted"/>
<dbReference type="InterPro" id="IPR011009">
    <property type="entry name" value="Kinase-like_dom_sf"/>
</dbReference>
<dbReference type="InterPro" id="IPR008271">
    <property type="entry name" value="Ser/Thr_kinase_AS"/>
</dbReference>
<dbReference type="PROSITE" id="PS51285">
    <property type="entry name" value="AGC_KINASE_CTER"/>
    <property type="match status" value="1"/>
</dbReference>
<keyword evidence="1" id="KW-0723">Serine/threonine-protein kinase</keyword>
<dbReference type="Gene3D" id="3.30.200.20">
    <property type="entry name" value="Phosphorylase Kinase, domain 1"/>
    <property type="match status" value="1"/>
</dbReference>
<feature type="domain" description="Protein kinase" evidence="9">
    <location>
        <begin position="198"/>
        <end position="462"/>
    </location>
</feature>
<dbReference type="PANTHER" id="PTHR24351">
    <property type="entry name" value="RIBOSOMAL PROTEIN S6 KINASE"/>
    <property type="match status" value="1"/>
</dbReference>
<dbReference type="SMART" id="SM00133">
    <property type="entry name" value="S_TK_X"/>
    <property type="match status" value="1"/>
</dbReference>
<dbReference type="InterPro" id="IPR017892">
    <property type="entry name" value="Pkinase_C"/>
</dbReference>
<dbReference type="InterPro" id="IPR045270">
    <property type="entry name" value="STKc_AGC"/>
</dbReference>
<feature type="region of interest" description="Disordered" evidence="8">
    <location>
        <begin position="532"/>
        <end position="553"/>
    </location>
</feature>
<feature type="domain" description="AGC-kinase C-terminal" evidence="10">
    <location>
        <begin position="463"/>
        <end position="537"/>
    </location>
</feature>